<dbReference type="Proteomes" id="UP001500730">
    <property type="component" value="Unassembled WGS sequence"/>
</dbReference>
<proteinExistence type="predicted"/>
<keyword evidence="3" id="KW-1185">Reference proteome</keyword>
<dbReference type="EMBL" id="BAAARE010000001">
    <property type="protein sequence ID" value="GAA2468493.1"/>
    <property type="molecule type" value="Genomic_DNA"/>
</dbReference>
<evidence type="ECO:0000313" key="3">
    <source>
        <dbReference type="Proteomes" id="UP001500730"/>
    </source>
</evidence>
<feature type="compositionally biased region" description="Basic and acidic residues" evidence="1">
    <location>
        <begin position="29"/>
        <end position="40"/>
    </location>
</feature>
<evidence type="ECO:0000313" key="2">
    <source>
        <dbReference type="EMBL" id="GAA2468493.1"/>
    </source>
</evidence>
<feature type="compositionally biased region" description="Basic residues" evidence="1">
    <location>
        <begin position="127"/>
        <end position="136"/>
    </location>
</feature>
<sequence>MSQHGAVGGVSDGDFALAYTYGLDENDVEAERVQNPDRRGSGFSESAEVSPGSHRANEYAGIACYNGHADSVAEYRSACERARWINGKYSHRATGLPPNSDHGCDESRLSDAWRAGDADDDGAAGVRCRRRSKTRP</sequence>
<gene>
    <name evidence="2" type="ORF">GCM10009858_02260</name>
</gene>
<feature type="region of interest" description="Disordered" evidence="1">
    <location>
        <begin position="113"/>
        <end position="136"/>
    </location>
</feature>
<evidence type="ECO:0000256" key="1">
    <source>
        <dbReference type="SAM" id="MobiDB-lite"/>
    </source>
</evidence>
<reference evidence="2 3" key="1">
    <citation type="journal article" date="2019" name="Int. J. Syst. Evol. Microbiol.">
        <title>The Global Catalogue of Microorganisms (GCM) 10K type strain sequencing project: providing services to taxonomists for standard genome sequencing and annotation.</title>
        <authorList>
            <consortium name="The Broad Institute Genomics Platform"/>
            <consortium name="The Broad Institute Genome Sequencing Center for Infectious Disease"/>
            <person name="Wu L."/>
            <person name="Ma J."/>
        </authorList>
    </citation>
    <scope>NUCLEOTIDE SEQUENCE [LARGE SCALE GENOMIC DNA]</scope>
    <source>
        <strain evidence="2 3">JCM 16259</strain>
    </source>
</reference>
<protein>
    <submittedName>
        <fullName evidence="2">Uncharacterized protein</fullName>
    </submittedName>
</protein>
<organism evidence="2 3">
    <name type="scientific">Terrabacter carboxydivorans</name>
    <dbReference type="NCBI Taxonomy" id="619730"/>
    <lineage>
        <taxon>Bacteria</taxon>
        <taxon>Bacillati</taxon>
        <taxon>Actinomycetota</taxon>
        <taxon>Actinomycetes</taxon>
        <taxon>Micrococcales</taxon>
        <taxon>Intrasporangiaceae</taxon>
        <taxon>Terrabacter</taxon>
    </lineage>
</organism>
<feature type="region of interest" description="Disordered" evidence="1">
    <location>
        <begin position="28"/>
        <end position="52"/>
    </location>
</feature>
<name>A0ABN3KP57_9MICO</name>
<accession>A0ABN3KP57</accession>
<comment type="caution">
    <text evidence="2">The sequence shown here is derived from an EMBL/GenBank/DDBJ whole genome shotgun (WGS) entry which is preliminary data.</text>
</comment>